<dbReference type="RefSeq" id="WP_150063673.1">
    <property type="nucleotide sequence ID" value="NZ_JACHII010000020.1"/>
</dbReference>
<protein>
    <submittedName>
        <fullName evidence="7">HAMP domain-containing protein</fullName>
    </submittedName>
</protein>
<evidence type="ECO:0000256" key="4">
    <source>
        <dbReference type="SAM" id="Phobius"/>
    </source>
</evidence>
<gene>
    <name evidence="7" type="ORF">F1188_17165</name>
</gene>
<evidence type="ECO:0000313" key="7">
    <source>
        <dbReference type="EMBL" id="KAA5604196.1"/>
    </source>
</evidence>
<dbReference type="PANTHER" id="PTHR32089">
    <property type="entry name" value="METHYL-ACCEPTING CHEMOTAXIS PROTEIN MCPB"/>
    <property type="match status" value="1"/>
</dbReference>
<evidence type="ECO:0000256" key="1">
    <source>
        <dbReference type="ARBA" id="ARBA00023224"/>
    </source>
</evidence>
<comment type="similarity">
    <text evidence="2">Belongs to the methyl-accepting chemotaxis (MCP) protein family.</text>
</comment>
<dbReference type="Pfam" id="PF00672">
    <property type="entry name" value="HAMP"/>
    <property type="match status" value="1"/>
</dbReference>
<evidence type="ECO:0000256" key="2">
    <source>
        <dbReference type="ARBA" id="ARBA00029447"/>
    </source>
</evidence>
<dbReference type="Pfam" id="PF22673">
    <property type="entry name" value="MCP-like_PDC_1"/>
    <property type="match status" value="1"/>
</dbReference>
<sequence>MGLKLSVAAKLVTASAIVLVVGLLVGGLVLALETQSETAALALGEGRAIGTAIARDIQADLEEGLVIARTLAKTFETLKAEGDTDRDVFDAILRETMERNPSLAGAWAGYEPNALDGQDAAFAGRGDRTDESGRYITYWYDFGDAKGLTLYHLTTFEAAGAASAYYQVPMTTGREFVTEPTVYDIEGTEVFLASLVVPIKEGGRTIGVVGVDMTLSDLWERIADTRPLGTGSVFVISHDGRWVALPDAAARGTPVVDALPALEAALPAIQTGSFFELESEGMRDGGILEDAAYTHLFTPIPLGRTELPWSVMVNLRDAAIKAPAQRVALILAATGAVLLVALIGALALVGRQLINRPLSALVGAIGAIEGGNTAIPIAGQQRTDEVGAIARALESFKGNLIRVREMEAERQRAETAAEAERRRERLSMADTFETSVGQILGQVSGAVSDMDAVAQTMTQRVQTLDGQATAVAAASEEASTNVSAVASATEELTASIDEISAQVQRASTVATDAVGQAEEADQRMASLTDVADRIGKVITLITDVASQTNLLALNATIEAARAGEAGKGFAVVANEVKTLANQTARATEEISAQVGAIQSETRHAVVVIKTISETIGSISEIANAIAAAIEQQGAATREIARNVQQASVGTHEVSETIVGVSQETAASRESAEDVGTAARRLADQSAALQARVREFLAGIRA</sequence>
<proteinExistence type="inferred from homology"/>
<organism evidence="7 8">
    <name type="scientific">Roseospira marina</name>
    <dbReference type="NCBI Taxonomy" id="140057"/>
    <lineage>
        <taxon>Bacteria</taxon>
        <taxon>Pseudomonadati</taxon>
        <taxon>Pseudomonadota</taxon>
        <taxon>Alphaproteobacteria</taxon>
        <taxon>Rhodospirillales</taxon>
        <taxon>Rhodospirillaceae</taxon>
        <taxon>Roseospira</taxon>
    </lineage>
</organism>
<name>A0A5M6I7K8_9PROT</name>
<feature type="transmembrane region" description="Helical" evidence="4">
    <location>
        <begin position="327"/>
        <end position="349"/>
    </location>
</feature>
<dbReference type="PROSITE" id="PS50885">
    <property type="entry name" value="HAMP"/>
    <property type="match status" value="1"/>
</dbReference>
<dbReference type="InterPro" id="IPR004089">
    <property type="entry name" value="MCPsignal_dom"/>
</dbReference>
<dbReference type="EMBL" id="VWPJ01000021">
    <property type="protein sequence ID" value="KAA5604196.1"/>
    <property type="molecule type" value="Genomic_DNA"/>
</dbReference>
<evidence type="ECO:0000259" key="6">
    <source>
        <dbReference type="PROSITE" id="PS50885"/>
    </source>
</evidence>
<dbReference type="CDD" id="cd12913">
    <property type="entry name" value="PDC1_MCP_like"/>
    <property type="match status" value="1"/>
</dbReference>
<dbReference type="SMART" id="SM00283">
    <property type="entry name" value="MA"/>
    <property type="match status" value="1"/>
</dbReference>
<feature type="domain" description="HAMP" evidence="6">
    <location>
        <begin position="352"/>
        <end position="405"/>
    </location>
</feature>
<evidence type="ECO:0000313" key="8">
    <source>
        <dbReference type="Proteomes" id="UP000324065"/>
    </source>
</evidence>
<accession>A0A5M6I7K8</accession>
<dbReference type="AlphaFoldDB" id="A0A5M6I7K8"/>
<reference evidence="7 8" key="1">
    <citation type="submission" date="2019-09" db="EMBL/GenBank/DDBJ databases">
        <title>Genome sequence of Roseospira marina, one of the more divergent members of the non-sulfur purple photosynthetic bacterial family, the Rhodospirillaceae.</title>
        <authorList>
            <person name="Meyer T."/>
            <person name="Kyndt J."/>
        </authorList>
    </citation>
    <scope>NUCLEOTIDE SEQUENCE [LARGE SCALE GENOMIC DNA]</scope>
    <source>
        <strain evidence="7 8">DSM 15113</strain>
    </source>
</reference>
<dbReference type="InterPro" id="IPR003660">
    <property type="entry name" value="HAMP_dom"/>
</dbReference>
<dbReference type="Gene3D" id="6.10.340.10">
    <property type="match status" value="1"/>
</dbReference>
<keyword evidence="1 3" id="KW-0807">Transducer</keyword>
<keyword evidence="4" id="KW-0472">Membrane</keyword>
<dbReference type="Proteomes" id="UP000324065">
    <property type="component" value="Unassembled WGS sequence"/>
</dbReference>
<dbReference type="PROSITE" id="PS50111">
    <property type="entry name" value="CHEMOTAXIS_TRANSDUC_2"/>
    <property type="match status" value="1"/>
</dbReference>
<dbReference type="PANTHER" id="PTHR32089:SF112">
    <property type="entry name" value="LYSOZYME-LIKE PROTEIN-RELATED"/>
    <property type="match status" value="1"/>
</dbReference>
<dbReference type="Gene3D" id="1.10.287.950">
    <property type="entry name" value="Methyl-accepting chemotaxis protein"/>
    <property type="match status" value="1"/>
</dbReference>
<dbReference type="SUPFAM" id="SSF58104">
    <property type="entry name" value="Methyl-accepting chemotaxis protein (MCP) signaling domain"/>
    <property type="match status" value="1"/>
</dbReference>
<evidence type="ECO:0000256" key="3">
    <source>
        <dbReference type="PROSITE-ProRule" id="PRU00284"/>
    </source>
</evidence>
<dbReference type="SMART" id="SM00304">
    <property type="entry name" value="HAMP"/>
    <property type="match status" value="1"/>
</dbReference>
<dbReference type="Gene3D" id="3.30.450.20">
    <property type="entry name" value="PAS domain"/>
    <property type="match status" value="1"/>
</dbReference>
<keyword evidence="4" id="KW-0812">Transmembrane</keyword>
<dbReference type="GO" id="GO:0007165">
    <property type="term" value="P:signal transduction"/>
    <property type="evidence" value="ECO:0007669"/>
    <property type="project" value="UniProtKB-KW"/>
</dbReference>
<dbReference type="GO" id="GO:0016020">
    <property type="term" value="C:membrane"/>
    <property type="evidence" value="ECO:0007669"/>
    <property type="project" value="InterPro"/>
</dbReference>
<keyword evidence="8" id="KW-1185">Reference proteome</keyword>
<keyword evidence="4" id="KW-1133">Transmembrane helix</keyword>
<evidence type="ECO:0000259" key="5">
    <source>
        <dbReference type="PROSITE" id="PS50111"/>
    </source>
</evidence>
<feature type="domain" description="Methyl-accepting transducer" evidence="5">
    <location>
        <begin position="446"/>
        <end position="682"/>
    </location>
</feature>
<comment type="caution">
    <text evidence="7">The sequence shown here is derived from an EMBL/GenBank/DDBJ whole genome shotgun (WGS) entry which is preliminary data.</text>
</comment>
<dbReference type="OrthoDB" id="9814362at2"/>
<dbReference type="Pfam" id="PF00015">
    <property type="entry name" value="MCPsignal"/>
    <property type="match status" value="1"/>
</dbReference>